<dbReference type="Pfam" id="PF00616">
    <property type="entry name" value="RasGAP"/>
    <property type="match status" value="1"/>
</dbReference>
<dbReference type="InterPro" id="IPR001936">
    <property type="entry name" value="RasGAP_dom"/>
</dbReference>
<organism evidence="3 4">
    <name type="scientific">Basidiobolus meristosporus CBS 931.73</name>
    <dbReference type="NCBI Taxonomy" id="1314790"/>
    <lineage>
        <taxon>Eukaryota</taxon>
        <taxon>Fungi</taxon>
        <taxon>Fungi incertae sedis</taxon>
        <taxon>Zoopagomycota</taxon>
        <taxon>Entomophthoromycotina</taxon>
        <taxon>Basidiobolomycetes</taxon>
        <taxon>Basidiobolales</taxon>
        <taxon>Basidiobolaceae</taxon>
        <taxon>Basidiobolus</taxon>
    </lineage>
</organism>
<evidence type="ECO:0000313" key="3">
    <source>
        <dbReference type="EMBL" id="ORX88741.1"/>
    </source>
</evidence>
<dbReference type="Pfam" id="PF00168">
    <property type="entry name" value="C2"/>
    <property type="match status" value="1"/>
</dbReference>
<dbReference type="Gene3D" id="1.10.506.10">
    <property type="entry name" value="GTPase Activation - p120gap, domain 1"/>
    <property type="match status" value="1"/>
</dbReference>
<dbReference type="PANTHER" id="PTHR10194">
    <property type="entry name" value="RAS GTPASE-ACTIVATING PROTEINS"/>
    <property type="match status" value="1"/>
</dbReference>
<dbReference type="Gene3D" id="2.60.40.150">
    <property type="entry name" value="C2 domain"/>
    <property type="match status" value="1"/>
</dbReference>
<gene>
    <name evidence="3" type="ORF">K493DRAFT_235706</name>
</gene>
<dbReference type="InterPro" id="IPR000008">
    <property type="entry name" value="C2_dom"/>
</dbReference>
<keyword evidence="4" id="KW-1185">Reference proteome</keyword>
<comment type="caution">
    <text evidence="3">The sequence shown here is derived from an EMBL/GenBank/DDBJ whole genome shotgun (WGS) entry which is preliminary data.</text>
</comment>
<dbReference type="InterPro" id="IPR039360">
    <property type="entry name" value="Ras_GTPase"/>
</dbReference>
<evidence type="ECO:0000313" key="4">
    <source>
        <dbReference type="Proteomes" id="UP000193498"/>
    </source>
</evidence>
<dbReference type="InterPro" id="IPR008936">
    <property type="entry name" value="Rho_GTPase_activation_prot"/>
</dbReference>
<name>A0A1Y1XSM3_9FUNG</name>
<dbReference type="OrthoDB" id="775356at2759"/>
<evidence type="ECO:0000256" key="1">
    <source>
        <dbReference type="ARBA" id="ARBA00022468"/>
    </source>
</evidence>
<protein>
    <submittedName>
        <fullName evidence="3">Rho GTPase activation protein</fullName>
    </submittedName>
</protein>
<proteinExistence type="predicted"/>
<dbReference type="PANTHER" id="PTHR10194:SF60">
    <property type="entry name" value="RAS GTPASE-ACTIVATING PROTEIN RASKOL"/>
    <property type="match status" value="1"/>
</dbReference>
<dbReference type="InterPro" id="IPR035892">
    <property type="entry name" value="C2_domain_sf"/>
</dbReference>
<dbReference type="AlphaFoldDB" id="A0A1Y1XSM3"/>
<dbReference type="Proteomes" id="UP000193498">
    <property type="component" value="Unassembled WGS sequence"/>
</dbReference>
<dbReference type="GO" id="GO:0005096">
    <property type="term" value="F:GTPase activator activity"/>
    <property type="evidence" value="ECO:0007669"/>
    <property type="project" value="UniProtKB-KW"/>
</dbReference>
<keyword evidence="1" id="KW-0343">GTPase activation</keyword>
<sequence>MAESLLERNEWVGVLKTFAQPEVLGYSNATHFCYRLDRTFWLRVIDARNIGQCDPYCFIELDGERRAKTSTKSRTNAPFWREDFYFSISLNNIKRGEYYEEWYPLMHEAKNSHAAEHVGDIRLRLRYDEVVVLPSASYEELIEMILDVESKIIFDLVGISKNLEWFSENMTRIYEGRNYAIEWLTYLAYHEVNSTGNAIYEVFEVVQTLKRFLDDSNILFRGNSILTKAIDSYMKMIGIQYVDEAIGDIVRSICEHKIVCEVDMTKLEKGQDIRSQWRILLTYTKMLWRAIEKSRAKCPSLVYLRMLGSIRSPSVTDDDDDNVYL</sequence>
<accession>A0A1Y1XSM3</accession>
<dbReference type="SUPFAM" id="SSF49562">
    <property type="entry name" value="C2 domain (Calcium/lipid-binding domain, CaLB)"/>
    <property type="match status" value="1"/>
</dbReference>
<reference evidence="3 4" key="1">
    <citation type="submission" date="2016-07" db="EMBL/GenBank/DDBJ databases">
        <title>Pervasive Adenine N6-methylation of Active Genes in Fungi.</title>
        <authorList>
            <consortium name="DOE Joint Genome Institute"/>
            <person name="Mondo S.J."/>
            <person name="Dannebaum R.O."/>
            <person name="Kuo R.C."/>
            <person name="Labutti K."/>
            <person name="Haridas S."/>
            <person name="Kuo A."/>
            <person name="Salamov A."/>
            <person name="Ahrendt S.R."/>
            <person name="Lipzen A."/>
            <person name="Sullivan W."/>
            <person name="Andreopoulos W.B."/>
            <person name="Clum A."/>
            <person name="Lindquist E."/>
            <person name="Daum C."/>
            <person name="Ramamoorthy G.K."/>
            <person name="Gryganskyi A."/>
            <person name="Culley D."/>
            <person name="Magnuson J.K."/>
            <person name="James T.Y."/>
            <person name="O'Malley M.A."/>
            <person name="Stajich J.E."/>
            <person name="Spatafora J.W."/>
            <person name="Visel A."/>
            <person name="Grigoriev I.V."/>
        </authorList>
    </citation>
    <scope>NUCLEOTIDE SEQUENCE [LARGE SCALE GENOMIC DNA]</scope>
    <source>
        <strain evidence="3 4">CBS 931.73</strain>
    </source>
</reference>
<dbReference type="EMBL" id="MCFE01000502">
    <property type="protein sequence ID" value="ORX88741.1"/>
    <property type="molecule type" value="Genomic_DNA"/>
</dbReference>
<feature type="domain" description="Ras-GAP" evidence="2">
    <location>
        <begin position="162"/>
        <end position="299"/>
    </location>
</feature>
<dbReference type="STRING" id="1314790.A0A1Y1XSM3"/>
<dbReference type="SUPFAM" id="SSF48350">
    <property type="entry name" value="GTPase activation domain, GAP"/>
    <property type="match status" value="1"/>
</dbReference>
<dbReference type="InParanoid" id="A0A1Y1XSM3"/>
<evidence type="ECO:0000259" key="2">
    <source>
        <dbReference type="PROSITE" id="PS50018"/>
    </source>
</evidence>
<dbReference type="PROSITE" id="PS50018">
    <property type="entry name" value="RAS_GTPASE_ACTIV_2"/>
    <property type="match status" value="1"/>
</dbReference>